<feature type="compositionally biased region" description="Basic and acidic residues" evidence="5">
    <location>
        <begin position="115"/>
        <end position="129"/>
    </location>
</feature>
<feature type="compositionally biased region" description="Polar residues" evidence="5">
    <location>
        <begin position="377"/>
        <end position="387"/>
    </location>
</feature>
<dbReference type="EMBL" id="JAUJYO010000018">
    <property type="protein sequence ID" value="KAK1289109.1"/>
    <property type="molecule type" value="Genomic_DNA"/>
</dbReference>
<evidence type="ECO:0000256" key="4">
    <source>
        <dbReference type="PROSITE-ProRule" id="PRU00176"/>
    </source>
</evidence>
<feature type="region of interest" description="Disordered" evidence="5">
    <location>
        <begin position="285"/>
        <end position="313"/>
    </location>
</feature>
<dbReference type="GO" id="GO:0005730">
    <property type="term" value="C:nucleolus"/>
    <property type="evidence" value="ECO:0007669"/>
    <property type="project" value="UniProtKB-SubCell"/>
</dbReference>
<dbReference type="InterPro" id="IPR000504">
    <property type="entry name" value="RRM_dom"/>
</dbReference>
<dbReference type="Proteomes" id="UP001180020">
    <property type="component" value="Unassembled WGS sequence"/>
</dbReference>
<dbReference type="InterPro" id="IPR012677">
    <property type="entry name" value="Nucleotide-bd_a/b_plait_sf"/>
</dbReference>
<protein>
    <recommendedName>
        <fullName evidence="6">RRM domain-containing protein</fullName>
    </recommendedName>
</protein>
<dbReference type="PANTHER" id="PTHR23099:SF0">
    <property type="entry name" value="GERM CELL NUCLEAR ACIDIC PROTEIN"/>
    <property type="match status" value="1"/>
</dbReference>
<organism evidence="7 8">
    <name type="scientific">Acorus calamus</name>
    <name type="common">Sweet flag</name>
    <dbReference type="NCBI Taxonomy" id="4465"/>
    <lineage>
        <taxon>Eukaryota</taxon>
        <taxon>Viridiplantae</taxon>
        <taxon>Streptophyta</taxon>
        <taxon>Embryophyta</taxon>
        <taxon>Tracheophyta</taxon>
        <taxon>Spermatophyta</taxon>
        <taxon>Magnoliopsida</taxon>
        <taxon>Liliopsida</taxon>
        <taxon>Acoraceae</taxon>
        <taxon>Acorus</taxon>
    </lineage>
</organism>
<evidence type="ECO:0000313" key="8">
    <source>
        <dbReference type="Proteomes" id="UP001180020"/>
    </source>
</evidence>
<dbReference type="PANTHER" id="PTHR23099">
    <property type="entry name" value="TRANSCRIPTIONAL REGULATOR"/>
    <property type="match status" value="1"/>
</dbReference>
<keyword evidence="2 4" id="KW-0694">RNA-binding</keyword>
<dbReference type="CDD" id="cd12226">
    <property type="entry name" value="RRM_NOL8"/>
    <property type="match status" value="1"/>
</dbReference>
<feature type="domain" description="RRM" evidence="6">
    <location>
        <begin position="13"/>
        <end position="89"/>
    </location>
</feature>
<keyword evidence="8" id="KW-1185">Reference proteome</keyword>
<comment type="caution">
    <text evidence="7">The sequence shown here is derived from an EMBL/GenBank/DDBJ whole genome shotgun (WGS) entry which is preliminary data.</text>
</comment>
<dbReference type="SUPFAM" id="SSF54928">
    <property type="entry name" value="RNA-binding domain, RBD"/>
    <property type="match status" value="1"/>
</dbReference>
<dbReference type="AlphaFoldDB" id="A0AAV9CK28"/>
<feature type="region of interest" description="Disordered" evidence="5">
    <location>
        <begin position="530"/>
        <end position="607"/>
    </location>
</feature>
<dbReference type="InterPro" id="IPR035979">
    <property type="entry name" value="RBD_domain_sf"/>
</dbReference>
<accession>A0AAV9CK28</accession>
<feature type="region of interest" description="Disordered" evidence="5">
    <location>
        <begin position="325"/>
        <end position="353"/>
    </location>
</feature>
<evidence type="ECO:0000313" key="7">
    <source>
        <dbReference type="EMBL" id="KAK1289109.1"/>
    </source>
</evidence>
<evidence type="ECO:0000259" key="6">
    <source>
        <dbReference type="PROSITE" id="PS50102"/>
    </source>
</evidence>
<feature type="compositionally biased region" description="Basic and acidic residues" evidence="5">
    <location>
        <begin position="446"/>
        <end position="462"/>
    </location>
</feature>
<proteinExistence type="predicted"/>
<reference evidence="7" key="1">
    <citation type="journal article" date="2023" name="Nat. Commun.">
        <title>Diploid and tetraploid genomes of Acorus and the evolution of monocots.</title>
        <authorList>
            <person name="Ma L."/>
            <person name="Liu K.W."/>
            <person name="Li Z."/>
            <person name="Hsiao Y.Y."/>
            <person name="Qi Y."/>
            <person name="Fu T."/>
            <person name="Tang G.D."/>
            <person name="Zhang D."/>
            <person name="Sun W.H."/>
            <person name="Liu D.K."/>
            <person name="Li Y."/>
            <person name="Chen G.Z."/>
            <person name="Liu X.D."/>
            <person name="Liao X.Y."/>
            <person name="Jiang Y.T."/>
            <person name="Yu X."/>
            <person name="Hao Y."/>
            <person name="Huang J."/>
            <person name="Zhao X.W."/>
            <person name="Ke S."/>
            <person name="Chen Y.Y."/>
            <person name="Wu W.L."/>
            <person name="Hsu J.L."/>
            <person name="Lin Y.F."/>
            <person name="Huang M.D."/>
            <person name="Li C.Y."/>
            <person name="Huang L."/>
            <person name="Wang Z.W."/>
            <person name="Zhao X."/>
            <person name="Zhong W.Y."/>
            <person name="Peng D.H."/>
            <person name="Ahmad S."/>
            <person name="Lan S."/>
            <person name="Zhang J.S."/>
            <person name="Tsai W.C."/>
            <person name="Van de Peer Y."/>
            <person name="Liu Z.J."/>
        </authorList>
    </citation>
    <scope>NUCLEOTIDE SEQUENCE</scope>
    <source>
        <strain evidence="7">CP</strain>
    </source>
</reference>
<comment type="subcellular location">
    <subcellularLocation>
        <location evidence="1">Nucleus</location>
        <location evidence="1">Nucleolus</location>
    </subcellularLocation>
</comment>
<evidence type="ECO:0000256" key="3">
    <source>
        <dbReference type="ARBA" id="ARBA00023242"/>
    </source>
</evidence>
<evidence type="ECO:0000256" key="2">
    <source>
        <dbReference type="ARBA" id="ARBA00022884"/>
    </source>
</evidence>
<dbReference type="Gene3D" id="3.30.70.330">
    <property type="match status" value="1"/>
</dbReference>
<name>A0AAV9CK28_ACOCL</name>
<feature type="compositionally biased region" description="Basic and acidic residues" evidence="5">
    <location>
        <begin position="530"/>
        <end position="551"/>
    </location>
</feature>
<feature type="compositionally biased region" description="Polar residues" evidence="5">
    <location>
        <begin position="480"/>
        <end position="490"/>
    </location>
</feature>
<dbReference type="GO" id="GO:0003723">
    <property type="term" value="F:RNA binding"/>
    <property type="evidence" value="ECO:0007669"/>
    <property type="project" value="UniProtKB-UniRule"/>
</dbReference>
<dbReference type="SMART" id="SM00360">
    <property type="entry name" value="RRM"/>
    <property type="match status" value="1"/>
</dbReference>
<feature type="region of interest" description="Disordered" evidence="5">
    <location>
        <begin position="405"/>
        <end position="490"/>
    </location>
</feature>
<gene>
    <name evidence="7" type="ORF">QJS10_CPB18g00012</name>
</gene>
<feature type="region of interest" description="Disordered" evidence="5">
    <location>
        <begin position="366"/>
        <end position="392"/>
    </location>
</feature>
<dbReference type="PROSITE" id="PS50102">
    <property type="entry name" value="RRM"/>
    <property type="match status" value="1"/>
</dbReference>
<evidence type="ECO:0000256" key="5">
    <source>
        <dbReference type="SAM" id="MobiDB-lite"/>
    </source>
</evidence>
<dbReference type="InterPro" id="IPR034138">
    <property type="entry name" value="NOP8_RRM"/>
</dbReference>
<feature type="compositionally biased region" description="Basic and acidic residues" evidence="5">
    <location>
        <begin position="558"/>
        <end position="587"/>
    </location>
</feature>
<sequence length="657" mass="72879">MDSDAATTTMTRTRIYIGGLGASVTEGDIRKTFSALGQVRSVDFVRTNSRNFAYIDFDPSSPKSLSKLFASYNGCIWKGGRLRLEKAKEHYLDRLRREWAEASELKSSTTPVLEANKHSGSVEKSKNPSKEKMELRMFIPKLKKVKTLPMIGLCKHKYSFQRIEVPPLPIHFCDCEEHCQPSETSTQKRIPLPDTQISVMNEEELNIMTSVMNKLLDKENVENAADGSSIEQKIFDDDMCSSQHNGRETDDETDEDNLLTNIVTGENKNGLGSKLDEWETFLVDQVSGRSHSSKEMPRKAGSQKRQYDGSLASETMMNKKARISLAGGNGEGEFSSLQSKKKKLEKIEPQTKSTVQENLETHLQAVKSLTDPPPTETQPGDNSNTGKLSKGPFWMQKSSWKEMVGNSGNSSFSISHVVPGSKTSKQKTPKSDKSAGSGEELLMESAKSRNPEIHPEDVERLTDPPPAEIHGGDKPRTDKTSAGPSWMQKTSWKEMVGENSNSSFSISCILPGITSMKQKMVKPDETCAKSHNFIEKDEPKHPQTENLETRMEQSIASKDTEMVLEKGDDARGGPEEVQNEKQEEKGNQEPNMAVGANGGGSQKAVPDSNGEVCAFMRTAESLREWSKLRATLGRGLKKRNSEGNSSKISNKKTSVRR</sequence>
<keyword evidence="3" id="KW-0539">Nucleus</keyword>
<dbReference type="Pfam" id="PF00076">
    <property type="entry name" value="RRM_1"/>
    <property type="match status" value="1"/>
</dbReference>
<evidence type="ECO:0000256" key="1">
    <source>
        <dbReference type="ARBA" id="ARBA00004604"/>
    </source>
</evidence>
<reference evidence="7" key="2">
    <citation type="submission" date="2023-06" db="EMBL/GenBank/DDBJ databases">
        <authorList>
            <person name="Ma L."/>
            <person name="Liu K.-W."/>
            <person name="Li Z."/>
            <person name="Hsiao Y.-Y."/>
            <person name="Qi Y."/>
            <person name="Fu T."/>
            <person name="Tang G."/>
            <person name="Zhang D."/>
            <person name="Sun W.-H."/>
            <person name="Liu D.-K."/>
            <person name="Li Y."/>
            <person name="Chen G.-Z."/>
            <person name="Liu X.-D."/>
            <person name="Liao X.-Y."/>
            <person name="Jiang Y.-T."/>
            <person name="Yu X."/>
            <person name="Hao Y."/>
            <person name="Huang J."/>
            <person name="Zhao X.-W."/>
            <person name="Ke S."/>
            <person name="Chen Y.-Y."/>
            <person name="Wu W.-L."/>
            <person name="Hsu J.-L."/>
            <person name="Lin Y.-F."/>
            <person name="Huang M.-D."/>
            <person name="Li C.-Y."/>
            <person name="Huang L."/>
            <person name="Wang Z.-W."/>
            <person name="Zhao X."/>
            <person name="Zhong W.-Y."/>
            <person name="Peng D.-H."/>
            <person name="Ahmad S."/>
            <person name="Lan S."/>
            <person name="Zhang J.-S."/>
            <person name="Tsai W.-C."/>
            <person name="Van De Peer Y."/>
            <person name="Liu Z.-J."/>
        </authorList>
    </citation>
    <scope>NUCLEOTIDE SEQUENCE</scope>
    <source>
        <strain evidence="7">CP</strain>
        <tissue evidence="7">Leaves</tissue>
    </source>
</reference>
<feature type="region of interest" description="Disordered" evidence="5">
    <location>
        <begin position="110"/>
        <end position="129"/>
    </location>
</feature>
<feature type="region of interest" description="Disordered" evidence="5">
    <location>
        <begin position="633"/>
        <end position="657"/>
    </location>
</feature>
<feature type="compositionally biased region" description="Basic and acidic residues" evidence="5">
    <location>
        <begin position="470"/>
        <end position="479"/>
    </location>
</feature>